<keyword evidence="2" id="KW-1185">Reference proteome</keyword>
<dbReference type="OrthoDB" id="633625at2759"/>
<dbReference type="EMBL" id="JADFTS010000002">
    <property type="protein sequence ID" value="KAF9619653.1"/>
    <property type="molecule type" value="Genomic_DNA"/>
</dbReference>
<accession>A0A835IN75</accession>
<dbReference type="Proteomes" id="UP000631114">
    <property type="component" value="Unassembled WGS sequence"/>
</dbReference>
<dbReference type="AlphaFoldDB" id="A0A835IN75"/>
<name>A0A835IN75_9MAGN</name>
<proteinExistence type="predicted"/>
<reference evidence="1 2" key="1">
    <citation type="submission" date="2020-10" db="EMBL/GenBank/DDBJ databases">
        <title>The Coptis chinensis genome and diversification of protoberbering-type alkaloids.</title>
        <authorList>
            <person name="Wang B."/>
            <person name="Shu S."/>
            <person name="Song C."/>
            <person name="Liu Y."/>
        </authorList>
    </citation>
    <scope>NUCLEOTIDE SEQUENCE [LARGE SCALE GENOMIC DNA]</scope>
    <source>
        <strain evidence="1">HL-2020</strain>
        <tissue evidence="1">Leaf</tissue>
    </source>
</reference>
<protein>
    <submittedName>
        <fullName evidence="1">Uncharacterized protein</fullName>
    </submittedName>
</protein>
<gene>
    <name evidence="1" type="ORF">IFM89_007974</name>
</gene>
<evidence type="ECO:0000313" key="2">
    <source>
        <dbReference type="Proteomes" id="UP000631114"/>
    </source>
</evidence>
<sequence length="107" mass="12211">MIRIGNPSIRFTCELKFISDANFDTVRNAQSLTLSLLLQPIYVELENDPSSFSCIQTPFSNLKWLKIGTLFSDNDIMLIKNLLRHSPQIEYVILVSAQFLILNSVAY</sequence>
<comment type="caution">
    <text evidence="1">The sequence shown here is derived from an EMBL/GenBank/DDBJ whole genome shotgun (WGS) entry which is preliminary data.</text>
</comment>
<evidence type="ECO:0000313" key="1">
    <source>
        <dbReference type="EMBL" id="KAF9619653.1"/>
    </source>
</evidence>
<organism evidence="1 2">
    <name type="scientific">Coptis chinensis</name>
    <dbReference type="NCBI Taxonomy" id="261450"/>
    <lineage>
        <taxon>Eukaryota</taxon>
        <taxon>Viridiplantae</taxon>
        <taxon>Streptophyta</taxon>
        <taxon>Embryophyta</taxon>
        <taxon>Tracheophyta</taxon>
        <taxon>Spermatophyta</taxon>
        <taxon>Magnoliopsida</taxon>
        <taxon>Ranunculales</taxon>
        <taxon>Ranunculaceae</taxon>
        <taxon>Coptidoideae</taxon>
        <taxon>Coptis</taxon>
    </lineage>
</organism>